<keyword evidence="3" id="KW-0046">Antibiotic resistance</keyword>
<dbReference type="Gene3D" id="3.10.180.10">
    <property type="entry name" value="2,3-Dihydroxybiphenyl 1,2-Dioxygenase, domain 1"/>
    <property type="match status" value="1"/>
</dbReference>
<keyword evidence="6" id="KW-1185">Reference proteome</keyword>
<dbReference type="InterPro" id="IPR029068">
    <property type="entry name" value="Glyas_Bleomycin-R_OHBP_Dase"/>
</dbReference>
<dbReference type="InterPro" id="IPR004360">
    <property type="entry name" value="Glyas_Fos-R_dOase_dom"/>
</dbReference>
<dbReference type="PROSITE" id="PS51819">
    <property type="entry name" value="VOC"/>
    <property type="match status" value="1"/>
</dbReference>
<dbReference type="InterPro" id="IPR037523">
    <property type="entry name" value="VOC_core"/>
</dbReference>
<evidence type="ECO:0000313" key="6">
    <source>
        <dbReference type="Proteomes" id="UP000295258"/>
    </source>
</evidence>
<dbReference type="CDD" id="cd08349">
    <property type="entry name" value="BLMA_like"/>
    <property type="match status" value="1"/>
</dbReference>
<name>A0A4R4U7G8_9ACTN</name>
<evidence type="ECO:0000313" key="5">
    <source>
        <dbReference type="EMBL" id="TDC83853.1"/>
    </source>
</evidence>
<proteinExistence type="inferred from homology"/>
<comment type="similarity">
    <text evidence="1">Belongs to the bleomycin resistance protein family.</text>
</comment>
<dbReference type="Pfam" id="PF00903">
    <property type="entry name" value="Glyoxalase"/>
    <property type="match status" value="1"/>
</dbReference>
<feature type="domain" description="VOC" evidence="4">
    <location>
        <begin position="16"/>
        <end position="144"/>
    </location>
</feature>
<evidence type="ECO:0000256" key="1">
    <source>
        <dbReference type="ARBA" id="ARBA00011051"/>
    </source>
</evidence>
<evidence type="ECO:0000256" key="2">
    <source>
        <dbReference type="ARBA" id="ARBA00021572"/>
    </source>
</evidence>
<dbReference type="SUPFAM" id="SSF54593">
    <property type="entry name" value="Glyoxalase/Bleomycin resistance protein/Dihydroxybiphenyl dioxygenase"/>
    <property type="match status" value="1"/>
</dbReference>
<evidence type="ECO:0000259" key="4">
    <source>
        <dbReference type="PROSITE" id="PS51819"/>
    </source>
</evidence>
<accession>A0A4R4U7G8</accession>
<reference evidence="5 6" key="1">
    <citation type="submission" date="2019-03" db="EMBL/GenBank/DDBJ databases">
        <title>Draft genome sequences of novel Actinobacteria.</title>
        <authorList>
            <person name="Sahin N."/>
            <person name="Ay H."/>
            <person name="Saygin H."/>
        </authorList>
    </citation>
    <scope>NUCLEOTIDE SEQUENCE [LARGE SCALE GENOMIC DNA]</scope>
    <source>
        <strain evidence="5 6">KC310</strain>
    </source>
</reference>
<gene>
    <name evidence="5" type="ORF">E1292_49760</name>
</gene>
<evidence type="ECO:0000256" key="3">
    <source>
        <dbReference type="ARBA" id="ARBA00023251"/>
    </source>
</evidence>
<dbReference type="Proteomes" id="UP000295258">
    <property type="component" value="Unassembled WGS sequence"/>
</dbReference>
<protein>
    <recommendedName>
        <fullName evidence="2">Bleomycin resistance protein</fullName>
    </recommendedName>
</protein>
<dbReference type="AlphaFoldDB" id="A0A4R4U7G8"/>
<dbReference type="EMBL" id="SMKO01000356">
    <property type="protein sequence ID" value="TDC83853.1"/>
    <property type="molecule type" value="Genomic_DNA"/>
</dbReference>
<organism evidence="5 6">
    <name type="scientific">Nonomuraea deserti</name>
    <dbReference type="NCBI Taxonomy" id="1848322"/>
    <lineage>
        <taxon>Bacteria</taxon>
        <taxon>Bacillati</taxon>
        <taxon>Actinomycetota</taxon>
        <taxon>Actinomycetes</taxon>
        <taxon>Streptosporangiales</taxon>
        <taxon>Streptosporangiaceae</taxon>
        <taxon>Nonomuraea</taxon>
    </lineage>
</organism>
<dbReference type="InterPro" id="IPR000335">
    <property type="entry name" value="Bleomycin-R"/>
</dbReference>
<comment type="caution">
    <text evidence="5">The sequence shown here is derived from an EMBL/GenBank/DDBJ whole genome shotgun (WGS) entry which is preliminary data.</text>
</comment>
<sequence>MRCAAVFGDCQSDEVSLLVPELICSDIQASLVFYRLLGFRVRYERPQERFAYLERDGADLMLEQPLSRDRLYPRAELVHPYGRGINLTVEVDDVDQVHATLLAAGYEMWLPLEERWYGRTADAVGVRQFAVQDPDGYLLRLSQHLGTRPR</sequence>
<dbReference type="GO" id="GO:0046677">
    <property type="term" value="P:response to antibiotic"/>
    <property type="evidence" value="ECO:0007669"/>
    <property type="project" value="UniProtKB-KW"/>
</dbReference>